<comment type="similarity">
    <text evidence="1">Belongs to the isochorismatase family.</text>
</comment>
<gene>
    <name evidence="4" type="ORF">NOL15_09545</name>
</gene>
<dbReference type="Gene3D" id="3.40.50.850">
    <property type="entry name" value="Isochorismatase-like"/>
    <property type="match status" value="1"/>
</dbReference>
<sequence length="212" mass="23690">MKTALVLIDFQQTFRDGSWGTSSNDQAEVQAAKLLKHFRQNQLPIVHIHHWSQHPDSRFYFKSNGFSAIDMVKPLEDELVITKTVNSAFIGTSLEAILREQSVSRLIIAGLTTPHCVSTTIRMATNLGFSVTLAEDATASFPLHDHNSRMFSAQEIQDSTLASLNEVRDRQGFPANGGLDVSRQKMTKIYSTPFLRLVISHSPSFPEYAILV</sequence>
<dbReference type="InterPro" id="IPR050272">
    <property type="entry name" value="Isochorismatase-like_hydrls"/>
</dbReference>
<evidence type="ECO:0000256" key="2">
    <source>
        <dbReference type="ARBA" id="ARBA00022801"/>
    </source>
</evidence>
<dbReference type="InterPro" id="IPR036380">
    <property type="entry name" value="Isochorismatase-like_sf"/>
</dbReference>
<dbReference type="PANTHER" id="PTHR43540:SF1">
    <property type="entry name" value="ISOCHORISMATASE HYDROLASE"/>
    <property type="match status" value="1"/>
</dbReference>
<comment type="caution">
    <text evidence="4">The sequence shown here is derived from an EMBL/GenBank/DDBJ whole genome shotgun (WGS) entry which is preliminary data.</text>
</comment>
<dbReference type="Proteomes" id="UP001152879">
    <property type="component" value="Unassembled WGS sequence"/>
</dbReference>
<proteinExistence type="inferred from homology"/>
<dbReference type="InterPro" id="IPR000868">
    <property type="entry name" value="Isochorismatase-like_dom"/>
</dbReference>
<evidence type="ECO:0000259" key="3">
    <source>
        <dbReference type="Pfam" id="PF00857"/>
    </source>
</evidence>
<dbReference type="CDD" id="cd01014">
    <property type="entry name" value="nicotinamidase_related"/>
    <property type="match status" value="1"/>
</dbReference>
<dbReference type="GO" id="GO:0016787">
    <property type="term" value="F:hydrolase activity"/>
    <property type="evidence" value="ECO:0007669"/>
    <property type="project" value="UniProtKB-KW"/>
</dbReference>
<evidence type="ECO:0000313" key="4">
    <source>
        <dbReference type="EMBL" id="MDG4513065.1"/>
    </source>
</evidence>
<evidence type="ECO:0000313" key="5">
    <source>
        <dbReference type="Proteomes" id="UP001152879"/>
    </source>
</evidence>
<protein>
    <submittedName>
        <fullName evidence="4">Cysteine hydrolase</fullName>
    </submittedName>
</protein>
<dbReference type="EMBL" id="JANFML010000038">
    <property type="protein sequence ID" value="MDG4513065.1"/>
    <property type="molecule type" value="Genomic_DNA"/>
</dbReference>
<dbReference type="SUPFAM" id="SSF52499">
    <property type="entry name" value="Isochorismatase-like hydrolases"/>
    <property type="match status" value="1"/>
</dbReference>
<reference evidence="4" key="1">
    <citation type="submission" date="2022-07" db="EMBL/GenBank/DDBJ databases">
        <title>Whole Genome Sequencing of Streptococcus suis.</title>
        <authorList>
            <person name="Dai X."/>
            <person name="Huang J."/>
            <person name="Wang L."/>
        </authorList>
    </citation>
    <scope>NUCLEOTIDE SEQUENCE</scope>
    <source>
        <strain evidence="4">SFB2</strain>
    </source>
</reference>
<dbReference type="AlphaFoldDB" id="A0A9X4MM49"/>
<name>A0A9X4MM49_STRSU</name>
<organism evidence="4 5">
    <name type="scientific">Streptococcus suis</name>
    <dbReference type="NCBI Taxonomy" id="1307"/>
    <lineage>
        <taxon>Bacteria</taxon>
        <taxon>Bacillati</taxon>
        <taxon>Bacillota</taxon>
        <taxon>Bacilli</taxon>
        <taxon>Lactobacillales</taxon>
        <taxon>Streptococcaceae</taxon>
        <taxon>Streptococcus</taxon>
    </lineage>
</organism>
<accession>A0A9X4MM49</accession>
<dbReference type="Pfam" id="PF00857">
    <property type="entry name" value="Isochorismatase"/>
    <property type="match status" value="1"/>
</dbReference>
<feature type="domain" description="Isochorismatase-like" evidence="3">
    <location>
        <begin position="3"/>
        <end position="149"/>
    </location>
</feature>
<evidence type="ECO:0000256" key="1">
    <source>
        <dbReference type="ARBA" id="ARBA00006336"/>
    </source>
</evidence>
<dbReference type="PANTHER" id="PTHR43540">
    <property type="entry name" value="PEROXYUREIDOACRYLATE/UREIDOACRYLATE AMIDOHYDROLASE-RELATED"/>
    <property type="match status" value="1"/>
</dbReference>
<keyword evidence="2 4" id="KW-0378">Hydrolase</keyword>